<organism evidence="2 3">
    <name type="scientific">Hymenoscyphus albidus</name>
    <dbReference type="NCBI Taxonomy" id="595503"/>
    <lineage>
        <taxon>Eukaryota</taxon>
        <taxon>Fungi</taxon>
        <taxon>Dikarya</taxon>
        <taxon>Ascomycota</taxon>
        <taxon>Pezizomycotina</taxon>
        <taxon>Leotiomycetes</taxon>
        <taxon>Helotiales</taxon>
        <taxon>Helotiaceae</taxon>
        <taxon>Hymenoscyphus</taxon>
    </lineage>
</organism>
<evidence type="ECO:0000313" key="3">
    <source>
        <dbReference type="Proteomes" id="UP000701801"/>
    </source>
</evidence>
<feature type="domain" description="Heterokaryon incompatibility" evidence="1">
    <location>
        <begin position="204"/>
        <end position="369"/>
    </location>
</feature>
<accession>A0A9N9Q8J2</accession>
<dbReference type="Pfam" id="PF06985">
    <property type="entry name" value="HET"/>
    <property type="match status" value="1"/>
</dbReference>
<dbReference type="PANTHER" id="PTHR33112:SF13">
    <property type="entry name" value="HETEROKARYON INCOMPATIBILITY DOMAIN-CONTAINING PROTEIN"/>
    <property type="match status" value="1"/>
</dbReference>
<dbReference type="InterPro" id="IPR010730">
    <property type="entry name" value="HET"/>
</dbReference>
<reference evidence="2" key="1">
    <citation type="submission" date="2021-07" db="EMBL/GenBank/DDBJ databases">
        <authorList>
            <person name="Durling M."/>
        </authorList>
    </citation>
    <scope>NUCLEOTIDE SEQUENCE</scope>
</reference>
<comment type="caution">
    <text evidence="2">The sequence shown here is derived from an EMBL/GenBank/DDBJ whole genome shotgun (WGS) entry which is preliminary data.</text>
</comment>
<dbReference type="AlphaFoldDB" id="A0A9N9Q8J2"/>
<dbReference type="OrthoDB" id="3486565at2759"/>
<name>A0A9N9Q8J2_9HELO</name>
<sequence>MKCTLCNQFQGTYKIVTYEDSKKRVRAGLTENRNHVVPKFTWEGLQTSAKSCYCCKIIQTGCLGCFNQHQIKESEVVTASLRFFYPTCIELVEESDSSKTVIFQLKDGKRFEVEIFATENEDCLIPDSWDHIAVSKRTSPATDSSMALVTIKGWLAECITCHSGGSEGYCDFEEQPDLPTRVIDVGLIDGIVKLRETEGAKGKYLCLSHCWGLAQIITTTKSTIDYRKKGITWDELSRTFRDAISLTRALGFDYIWIDSLCIIQDDARDWEIESAKMASVYSCGFLTIAATHSANGAGGMFSPTEDCGVSGRSPNGEEFRLYFRERIDHHIEATYSMENLSSNGSKSLVDGTPTTMYSPLLTRAWVCQERMLSTRTLHFSRYEMFSECKSSIQCECDCIRLQDSIPGTSVPLIKVVLRNAGDVPEWPRSNEKGNRIPWSTFVAYNGLFLHSAPSYQVKRSCLAGLWEQTLQDDLLWIIRTTCRNKKPRPFPPNAPSWSWASVETWVSYWDEILFTNIEEGDFEDQLPCENFCDIQKCEVKLSGVDEFGSISQGLLTISGQVRNGILEREIEFHNGAENIVHCFSFSNTRLPLKSDYLLDAEGPGKTLPKTPMFCLRMSLIQEGRKEILVSLVLKRSPDFPEYYERIGALIISGEVGSVDPKGDLFRMSELKTLIIV</sequence>
<dbReference type="Proteomes" id="UP000701801">
    <property type="component" value="Unassembled WGS sequence"/>
</dbReference>
<dbReference type="PANTHER" id="PTHR33112">
    <property type="entry name" value="DOMAIN PROTEIN, PUTATIVE-RELATED"/>
    <property type="match status" value="1"/>
</dbReference>
<gene>
    <name evidence="2" type="ORF">HYALB_00010071</name>
</gene>
<keyword evidence="3" id="KW-1185">Reference proteome</keyword>
<dbReference type="EMBL" id="CAJVRM010000263">
    <property type="protein sequence ID" value="CAG8978527.1"/>
    <property type="molecule type" value="Genomic_DNA"/>
</dbReference>
<proteinExistence type="predicted"/>
<evidence type="ECO:0000259" key="1">
    <source>
        <dbReference type="Pfam" id="PF06985"/>
    </source>
</evidence>
<evidence type="ECO:0000313" key="2">
    <source>
        <dbReference type="EMBL" id="CAG8978527.1"/>
    </source>
</evidence>
<protein>
    <recommendedName>
        <fullName evidence="1">Heterokaryon incompatibility domain-containing protein</fullName>
    </recommendedName>
</protein>